<dbReference type="InterPro" id="IPR025322">
    <property type="entry name" value="PADRE_dom"/>
</dbReference>
<dbReference type="Pfam" id="PF14009">
    <property type="entry name" value="PADRE"/>
    <property type="match status" value="1"/>
</dbReference>
<reference evidence="2" key="1">
    <citation type="journal article" date="2016" name="Nature">
        <title>The genome of the seagrass Zostera marina reveals angiosperm adaptation to the sea.</title>
        <authorList>
            <person name="Olsen J.L."/>
            <person name="Rouze P."/>
            <person name="Verhelst B."/>
            <person name="Lin Y.-C."/>
            <person name="Bayer T."/>
            <person name="Collen J."/>
            <person name="Dattolo E."/>
            <person name="De Paoli E."/>
            <person name="Dittami S."/>
            <person name="Maumus F."/>
            <person name="Michel G."/>
            <person name="Kersting A."/>
            <person name="Lauritano C."/>
            <person name="Lohaus R."/>
            <person name="Toepel M."/>
            <person name="Tonon T."/>
            <person name="Vanneste K."/>
            <person name="Amirebrahimi M."/>
            <person name="Brakel J."/>
            <person name="Bostroem C."/>
            <person name="Chovatia M."/>
            <person name="Grimwood J."/>
            <person name="Jenkins J.W."/>
            <person name="Jueterbock A."/>
            <person name="Mraz A."/>
            <person name="Stam W.T."/>
            <person name="Tice H."/>
            <person name="Bornberg-Bauer E."/>
            <person name="Green P.J."/>
            <person name="Pearson G.A."/>
            <person name="Procaccini G."/>
            <person name="Duarte C.M."/>
            <person name="Schmutz J."/>
            <person name="Reusch T.B.H."/>
            <person name="Van de Peer Y."/>
        </authorList>
    </citation>
    <scope>NUCLEOTIDE SEQUENCE [LARGE SCALE GENOMIC DNA]</scope>
    <source>
        <strain evidence="2">cv. Finnish</strain>
    </source>
</reference>
<evidence type="ECO:0008006" key="3">
    <source>
        <dbReference type="Google" id="ProtNLM"/>
    </source>
</evidence>
<organism evidence="1 2">
    <name type="scientific">Zostera marina</name>
    <name type="common">Eelgrass</name>
    <dbReference type="NCBI Taxonomy" id="29655"/>
    <lineage>
        <taxon>Eukaryota</taxon>
        <taxon>Viridiplantae</taxon>
        <taxon>Streptophyta</taxon>
        <taxon>Embryophyta</taxon>
        <taxon>Tracheophyta</taxon>
        <taxon>Spermatophyta</taxon>
        <taxon>Magnoliopsida</taxon>
        <taxon>Liliopsida</taxon>
        <taxon>Zosteraceae</taxon>
        <taxon>Zostera</taxon>
    </lineage>
</organism>
<dbReference type="PANTHER" id="PTHR33052">
    <property type="entry name" value="DUF4228 DOMAIN PROTEIN-RELATED"/>
    <property type="match status" value="1"/>
</dbReference>
<dbReference type="OMA" id="NLQMIPW"/>
<dbReference type="STRING" id="29655.A0A0K9NUG8"/>
<evidence type="ECO:0000313" key="1">
    <source>
        <dbReference type="EMBL" id="KMZ60429.1"/>
    </source>
</evidence>
<keyword evidence="2" id="KW-1185">Reference proteome</keyword>
<dbReference type="OrthoDB" id="652082at2759"/>
<dbReference type="Proteomes" id="UP000036987">
    <property type="component" value="Unassembled WGS sequence"/>
</dbReference>
<sequence length="222" mass="25367">MGIKSLRLQMLASCFRVMGLGNDEMTTNKGSVNLIRWDGKVEVYDRAVEVSEITKEFPNYLVCHSESFCIGQKVPALSDKDKLHMGETYFVLPSHFFQSVLSFVNIATSFSSSADKKCAMLPMISMFDIHKSPTGSLQMRFSDDSIQKLVDGEREEEEEGEANHSRSKLCTSLALKKEYKQLVRLRSLQWKPKLDRITETSENPIAPLRFRFAHMIQFLLDI</sequence>
<accession>A0A0K9NUG8</accession>
<evidence type="ECO:0000313" key="2">
    <source>
        <dbReference type="Proteomes" id="UP000036987"/>
    </source>
</evidence>
<gene>
    <name evidence="1" type="ORF">ZOSMA_5G02970</name>
</gene>
<name>A0A0K9NUG8_ZOSMR</name>
<dbReference type="EMBL" id="LFYR01001623">
    <property type="protein sequence ID" value="KMZ60429.1"/>
    <property type="molecule type" value="Genomic_DNA"/>
</dbReference>
<comment type="caution">
    <text evidence="1">The sequence shown here is derived from an EMBL/GenBank/DDBJ whole genome shotgun (WGS) entry which is preliminary data.</text>
</comment>
<proteinExistence type="predicted"/>
<protein>
    <recommendedName>
        <fullName evidence="3">DUF4228 domain-containing protein</fullName>
    </recommendedName>
</protein>
<dbReference type="AlphaFoldDB" id="A0A0K9NUG8"/>